<keyword evidence="8" id="KW-1185">Reference proteome</keyword>
<gene>
    <name evidence="7" type="ORF">C7B82_05360</name>
</gene>
<dbReference type="InterPro" id="IPR051473">
    <property type="entry name" value="P2Ox-like"/>
</dbReference>
<evidence type="ECO:0000313" key="7">
    <source>
        <dbReference type="EMBL" id="PSB32425.1"/>
    </source>
</evidence>
<dbReference type="RefSeq" id="WP_106255288.1">
    <property type="nucleotide sequence ID" value="NZ_CAWNSW010000015.1"/>
</dbReference>
<comment type="caution">
    <text evidence="7">The sequence shown here is derived from an EMBL/GenBank/DDBJ whole genome shotgun (WGS) entry which is preliminary data.</text>
</comment>
<feature type="domain" description="Glucose-methanol-choline oxidoreductase C-terminal" evidence="6">
    <location>
        <begin position="393"/>
        <end position="515"/>
    </location>
</feature>
<dbReference type="Proteomes" id="UP000239576">
    <property type="component" value="Unassembled WGS sequence"/>
</dbReference>
<dbReference type="PANTHER" id="PTHR42784">
    <property type="entry name" value="PYRANOSE 2-OXIDASE"/>
    <property type="match status" value="1"/>
</dbReference>
<evidence type="ECO:0000313" key="8">
    <source>
        <dbReference type="Proteomes" id="UP000239576"/>
    </source>
</evidence>
<dbReference type="Gene3D" id="3.50.50.60">
    <property type="entry name" value="FAD/NAD(P)-binding domain"/>
    <property type="match status" value="2"/>
</dbReference>
<keyword evidence="4" id="KW-0274">FAD</keyword>
<organism evidence="7 8">
    <name type="scientific">Stenomitos frigidus ULC18</name>
    <dbReference type="NCBI Taxonomy" id="2107698"/>
    <lineage>
        <taxon>Bacteria</taxon>
        <taxon>Bacillati</taxon>
        <taxon>Cyanobacteriota</taxon>
        <taxon>Cyanophyceae</taxon>
        <taxon>Leptolyngbyales</taxon>
        <taxon>Leptolyngbyaceae</taxon>
        <taxon>Stenomitos</taxon>
    </lineage>
</organism>
<evidence type="ECO:0000256" key="4">
    <source>
        <dbReference type="ARBA" id="ARBA00022827"/>
    </source>
</evidence>
<name>A0A2T1EIB7_9CYAN</name>
<dbReference type="EMBL" id="PVWK01000027">
    <property type="protein sequence ID" value="PSB32425.1"/>
    <property type="molecule type" value="Genomic_DNA"/>
</dbReference>
<proteinExistence type="inferred from homology"/>
<evidence type="ECO:0000256" key="1">
    <source>
        <dbReference type="ARBA" id="ARBA00001974"/>
    </source>
</evidence>
<keyword evidence="5" id="KW-0560">Oxidoreductase</keyword>
<comment type="similarity">
    <text evidence="2">Belongs to the GMC oxidoreductase family.</text>
</comment>
<dbReference type="PANTHER" id="PTHR42784:SF1">
    <property type="entry name" value="PYRANOSE 2-OXIDASE"/>
    <property type="match status" value="1"/>
</dbReference>
<sequence>GSGPAAMSLAREFMGTNTRVCVLESGGLEVDPQAQTLSEATTTGDPFLPPHVTRHRQLGGNANIWSIKIGSGQMGVRYAPLDDIDFEQRDWLPYSGWPFSRSHLAPFYQRAQAACQAGPFDYDAESWESETTARLPLDCDRVTTTMFQFGPRDAFASESRDALAQAKNITVYYNATAVELHANEPAQTVTRVRVATFEGGHFAVAAKIFILAKGGLENARLLLVSQQQQPSGLGNQHDLVGRFFMDHPLVDGGMFIPKSPKLIDKMALYDLRQVKQVPVMGKLTLSKALMQREQLLNVGVLMFPRASLRQSRAIVAFKTLGETIAAGERPDQIPKRLYEMLQGLDYVAIAAYLAATKKQSLFHGFGRGGWSELSHNHRRFKMFQLFYQTEQAPNPHNRLTLSSERDALGCQKLELHWRWRDLDAESIRRTHELLTAEIARSGLGELRREGSEPLQVLSPSGVAHHMGTTRMHIDPKQGVVDEQCCVHGLTNLFIAGSSVFPTGGYANPTLTIVALSLRLADHVKQVLQQALIEVR</sequence>
<dbReference type="InterPro" id="IPR036188">
    <property type="entry name" value="FAD/NAD-bd_sf"/>
</dbReference>
<dbReference type="OrthoDB" id="9787779at2"/>
<dbReference type="AlphaFoldDB" id="A0A2T1EIB7"/>
<dbReference type="SUPFAM" id="SSF51905">
    <property type="entry name" value="FAD/NAD(P)-binding domain"/>
    <property type="match status" value="1"/>
</dbReference>
<evidence type="ECO:0000256" key="2">
    <source>
        <dbReference type="ARBA" id="ARBA00010790"/>
    </source>
</evidence>
<evidence type="ECO:0000259" key="6">
    <source>
        <dbReference type="Pfam" id="PF05199"/>
    </source>
</evidence>
<feature type="non-terminal residue" evidence="7">
    <location>
        <position position="1"/>
    </location>
</feature>
<keyword evidence="3" id="KW-0285">Flavoprotein</keyword>
<evidence type="ECO:0000256" key="5">
    <source>
        <dbReference type="ARBA" id="ARBA00023002"/>
    </source>
</evidence>
<dbReference type="Pfam" id="PF05199">
    <property type="entry name" value="GMC_oxred_C"/>
    <property type="match status" value="1"/>
</dbReference>
<comment type="cofactor">
    <cofactor evidence="1">
        <name>FAD</name>
        <dbReference type="ChEBI" id="CHEBI:57692"/>
    </cofactor>
</comment>
<dbReference type="GO" id="GO:0016614">
    <property type="term" value="F:oxidoreductase activity, acting on CH-OH group of donors"/>
    <property type="evidence" value="ECO:0007669"/>
    <property type="project" value="InterPro"/>
</dbReference>
<reference evidence="8" key="1">
    <citation type="submission" date="2018-02" db="EMBL/GenBank/DDBJ databases">
        <authorList>
            <person name="Moore K."/>
            <person name="Momper L."/>
        </authorList>
    </citation>
    <scope>NUCLEOTIDE SEQUENCE [LARGE SCALE GENOMIC DNA]</scope>
    <source>
        <strain evidence="8">ULC18</strain>
    </source>
</reference>
<protein>
    <submittedName>
        <fullName evidence="7">GMC family oxidoreductase</fullName>
    </submittedName>
</protein>
<evidence type="ECO:0000256" key="3">
    <source>
        <dbReference type="ARBA" id="ARBA00022630"/>
    </source>
</evidence>
<reference evidence="7 8" key="2">
    <citation type="submission" date="2018-03" db="EMBL/GenBank/DDBJ databases">
        <title>The ancient ancestry and fast evolution of plastids.</title>
        <authorList>
            <person name="Moore K.R."/>
            <person name="Magnabosco C."/>
            <person name="Momper L."/>
            <person name="Gold D.A."/>
            <person name="Bosak T."/>
            <person name="Fournier G.P."/>
        </authorList>
    </citation>
    <scope>NUCLEOTIDE SEQUENCE [LARGE SCALE GENOMIC DNA]</scope>
    <source>
        <strain evidence="7 8">ULC18</strain>
    </source>
</reference>
<dbReference type="InterPro" id="IPR007867">
    <property type="entry name" value="GMC_OxRtase_C"/>
</dbReference>
<accession>A0A2T1EIB7</accession>